<dbReference type="PIRSF" id="PIRSF000862">
    <property type="entry name" value="Steryl_ester_lip"/>
    <property type="match status" value="1"/>
</dbReference>
<protein>
    <recommendedName>
        <fullName evidence="2">Lipase</fullName>
    </recommendedName>
</protein>
<dbReference type="GO" id="GO:0016788">
    <property type="term" value="F:hydrolase activity, acting on ester bonds"/>
    <property type="evidence" value="ECO:0007669"/>
    <property type="project" value="InterPro"/>
</dbReference>
<dbReference type="InterPro" id="IPR025483">
    <property type="entry name" value="Lipase_euk"/>
</dbReference>
<dbReference type="Pfam" id="PF04083">
    <property type="entry name" value="Abhydro_lipase"/>
    <property type="match status" value="1"/>
</dbReference>
<dbReference type="Proteomes" id="UP000218231">
    <property type="component" value="Unassembled WGS sequence"/>
</dbReference>
<evidence type="ECO:0000256" key="2">
    <source>
        <dbReference type="PIRNR" id="PIRNR000862"/>
    </source>
</evidence>
<feature type="active site" description="Charge relay system" evidence="3">
    <location>
        <position position="337"/>
    </location>
</feature>
<dbReference type="AlphaFoldDB" id="A0A2A2JU54"/>
<dbReference type="GO" id="GO:0016042">
    <property type="term" value="P:lipid catabolic process"/>
    <property type="evidence" value="ECO:0007669"/>
    <property type="project" value="UniProtKB-KW"/>
</dbReference>
<sequence>MQWSAVLSISSQLLLIWISRTRAIDPECYMTVPEITKYYGYISEVHIVRTEDDYLLELHRIKSKTAPTKPDGVVFMQHGLLADGFNFTPNLKNESAGFVFADAGFDVWIGNSRGTPASQKHIGYGPEDDRFWNFTFQEMSQYDLTACVKYILKETKQNGLYYIGHSQGTVIMFAKLSEDPEFAKKIYQFHALAPVATVSHIGGLFKLMGNKFLTVAQFLLKRVANTPLTMPKFVQKIISYFCSLEVVRNVCTLDIGFVDGTEKLFNFTRVGVYLCHTPAATSTKNLIHWIQQVENKHFQKFDYGPQGNTIEYGQTSPPVYNLSNINTPTFLYWSKDDVLADTQDIRDTIFNQMNKTIAGSFEMPHYTHLDFVFGLPATDDIYKPIISRISVDVQRRKKLKHHLHLSEIEN</sequence>
<gene>
    <name evidence="6" type="ORF">WR25_20203</name>
</gene>
<proteinExistence type="inferred from homology"/>
<comment type="similarity">
    <text evidence="1 2">Belongs to the AB hydrolase superfamily. Lipase family.</text>
</comment>
<dbReference type="Gene3D" id="3.40.50.1820">
    <property type="entry name" value="alpha/beta hydrolase"/>
    <property type="match status" value="1"/>
</dbReference>
<dbReference type="OrthoDB" id="9974421at2759"/>
<evidence type="ECO:0000259" key="5">
    <source>
        <dbReference type="Pfam" id="PF04083"/>
    </source>
</evidence>
<comment type="caution">
    <text evidence="6">The sequence shown here is derived from an EMBL/GenBank/DDBJ whole genome shotgun (WGS) entry which is preliminary data.</text>
</comment>
<evidence type="ECO:0000256" key="3">
    <source>
        <dbReference type="PIRSR" id="PIRSR000862-1"/>
    </source>
</evidence>
<dbReference type="FunFam" id="3.40.50.1820:FF:000179">
    <property type="entry name" value="Lipase"/>
    <property type="match status" value="1"/>
</dbReference>
<dbReference type="InterPro" id="IPR029058">
    <property type="entry name" value="AB_hydrolase_fold"/>
</dbReference>
<feature type="domain" description="Partial AB-hydrolase lipase" evidence="5">
    <location>
        <begin position="32"/>
        <end position="90"/>
    </location>
</feature>
<feature type="active site" description="Charge relay system" evidence="3">
    <location>
        <position position="368"/>
    </location>
</feature>
<feature type="signal peptide" evidence="4">
    <location>
        <begin position="1"/>
        <end position="23"/>
    </location>
</feature>
<evidence type="ECO:0000313" key="6">
    <source>
        <dbReference type="EMBL" id="PAV65089.1"/>
    </source>
</evidence>
<dbReference type="STRING" id="2018661.A0A2A2JU54"/>
<dbReference type="PANTHER" id="PTHR11005">
    <property type="entry name" value="LYSOSOMAL ACID LIPASE-RELATED"/>
    <property type="match status" value="1"/>
</dbReference>
<dbReference type="EMBL" id="LIAE01010222">
    <property type="protein sequence ID" value="PAV65089.1"/>
    <property type="molecule type" value="Genomic_DNA"/>
</dbReference>
<keyword evidence="2" id="KW-0378">Hydrolase</keyword>
<keyword evidence="7" id="KW-1185">Reference proteome</keyword>
<organism evidence="6 7">
    <name type="scientific">Diploscapter pachys</name>
    <dbReference type="NCBI Taxonomy" id="2018661"/>
    <lineage>
        <taxon>Eukaryota</taxon>
        <taxon>Metazoa</taxon>
        <taxon>Ecdysozoa</taxon>
        <taxon>Nematoda</taxon>
        <taxon>Chromadorea</taxon>
        <taxon>Rhabditida</taxon>
        <taxon>Rhabditina</taxon>
        <taxon>Rhabditomorpha</taxon>
        <taxon>Rhabditoidea</taxon>
        <taxon>Rhabditidae</taxon>
        <taxon>Diploscapter</taxon>
    </lineage>
</organism>
<accession>A0A2A2JU54</accession>
<evidence type="ECO:0000313" key="7">
    <source>
        <dbReference type="Proteomes" id="UP000218231"/>
    </source>
</evidence>
<reference evidence="6 7" key="1">
    <citation type="journal article" date="2017" name="Curr. Biol.">
        <title>Genome architecture and evolution of a unichromosomal asexual nematode.</title>
        <authorList>
            <person name="Fradin H."/>
            <person name="Zegar C."/>
            <person name="Gutwein M."/>
            <person name="Lucas J."/>
            <person name="Kovtun M."/>
            <person name="Corcoran D."/>
            <person name="Baugh L.R."/>
            <person name="Kiontke K."/>
            <person name="Gunsalus K."/>
            <person name="Fitch D.H."/>
            <person name="Piano F."/>
        </authorList>
    </citation>
    <scope>NUCLEOTIDE SEQUENCE [LARGE SCALE GENOMIC DNA]</scope>
    <source>
        <strain evidence="6">PF1309</strain>
    </source>
</reference>
<dbReference type="InterPro" id="IPR006693">
    <property type="entry name" value="AB_hydrolase_lipase"/>
</dbReference>
<dbReference type="SUPFAM" id="SSF53474">
    <property type="entry name" value="alpha/beta-Hydrolases"/>
    <property type="match status" value="1"/>
</dbReference>
<keyword evidence="2" id="KW-0443">Lipid metabolism</keyword>
<feature type="active site" description="Nucleophile" evidence="3">
    <location>
        <position position="166"/>
    </location>
</feature>
<name>A0A2A2JU54_9BILA</name>
<keyword evidence="4" id="KW-0732">Signal</keyword>
<evidence type="ECO:0000256" key="4">
    <source>
        <dbReference type="SAM" id="SignalP"/>
    </source>
</evidence>
<evidence type="ECO:0000256" key="1">
    <source>
        <dbReference type="ARBA" id="ARBA00010701"/>
    </source>
</evidence>
<feature type="chain" id="PRO_5013330867" description="Lipase" evidence="4">
    <location>
        <begin position="24"/>
        <end position="410"/>
    </location>
</feature>
<keyword evidence="2" id="KW-0442">Lipid degradation</keyword>